<evidence type="ECO:0000256" key="4">
    <source>
        <dbReference type="ARBA" id="ARBA00022679"/>
    </source>
</evidence>
<protein>
    <submittedName>
        <fullName evidence="6">Sugar transferase</fullName>
    </submittedName>
</protein>
<dbReference type="RefSeq" id="WP_093933020.1">
    <property type="nucleotide sequence ID" value="NZ_NMQT01000022.1"/>
</dbReference>
<dbReference type="OrthoDB" id="6653642at2"/>
<dbReference type="GO" id="GO:0016757">
    <property type="term" value="F:glycosyltransferase activity"/>
    <property type="evidence" value="ECO:0007669"/>
    <property type="project" value="UniProtKB-KW"/>
</dbReference>
<sequence length="290" mass="31291">MSARPSTAVVTITAGRDGHLLRQRQALSAEEVDLHVVVGMTGAPALRDIPKSPPVTPVLVTADDRGLPLAAARNAGARVALEHGVELLVFLDVDCVPGPGSLARYRAAARRVPPATLLCGPVAYLPPPPPGGYPAASELARLAEPHPGRPAPPPGEITLEDNRFELFWSLSFATTRDDWHRFGGFCEEFAGYGAEDTDFALRAAARGARLAWIGGAIAYHQYHPPSRHESRHIRELVANARLFHRHHGFWPMSDWLTELDEAGAVRFDPTTDTLHLLSGSGHSTSKQGIT</sequence>
<dbReference type="AlphaFoldDB" id="A0A229SF97"/>
<comment type="similarity">
    <text evidence="2">Belongs to the glycosyltransferase 2 family.</text>
</comment>
<reference evidence="6 7" key="1">
    <citation type="submission" date="2017-07" db="EMBL/GenBank/DDBJ databases">
        <title>Amycolatopsis thailandensis Genome sequencing and assembly.</title>
        <authorList>
            <person name="Kaur N."/>
            <person name="Mayilraj S."/>
        </authorList>
    </citation>
    <scope>NUCLEOTIDE SEQUENCE [LARGE SCALE GENOMIC DNA]</scope>
    <source>
        <strain evidence="6 7">JCM 16380</strain>
    </source>
</reference>
<proteinExistence type="inferred from homology"/>
<evidence type="ECO:0000259" key="5">
    <source>
        <dbReference type="Pfam" id="PF02709"/>
    </source>
</evidence>
<organism evidence="6 7">
    <name type="scientific">Amycolatopsis thailandensis</name>
    <dbReference type="NCBI Taxonomy" id="589330"/>
    <lineage>
        <taxon>Bacteria</taxon>
        <taxon>Bacillati</taxon>
        <taxon>Actinomycetota</taxon>
        <taxon>Actinomycetes</taxon>
        <taxon>Pseudonocardiales</taxon>
        <taxon>Pseudonocardiaceae</taxon>
        <taxon>Amycolatopsis</taxon>
    </lineage>
</organism>
<comment type="pathway">
    <text evidence="1">Cell wall biogenesis; cell wall polysaccharide biosynthesis.</text>
</comment>
<evidence type="ECO:0000313" key="6">
    <source>
        <dbReference type="EMBL" id="OXM57576.1"/>
    </source>
</evidence>
<evidence type="ECO:0000256" key="1">
    <source>
        <dbReference type="ARBA" id="ARBA00004776"/>
    </source>
</evidence>
<accession>A0A229SF97</accession>
<gene>
    <name evidence="6" type="ORF">CFP71_07075</name>
</gene>
<dbReference type="PANTHER" id="PTHR43179:SF12">
    <property type="entry name" value="GALACTOFURANOSYLTRANSFERASE GLFT2"/>
    <property type="match status" value="1"/>
</dbReference>
<keyword evidence="7" id="KW-1185">Reference proteome</keyword>
<dbReference type="EMBL" id="NMQT01000022">
    <property type="protein sequence ID" value="OXM57576.1"/>
    <property type="molecule type" value="Genomic_DNA"/>
</dbReference>
<dbReference type="InterPro" id="IPR029044">
    <property type="entry name" value="Nucleotide-diphossugar_trans"/>
</dbReference>
<evidence type="ECO:0000256" key="3">
    <source>
        <dbReference type="ARBA" id="ARBA00022676"/>
    </source>
</evidence>
<dbReference type="Gene3D" id="3.90.550.10">
    <property type="entry name" value="Spore Coat Polysaccharide Biosynthesis Protein SpsA, Chain A"/>
    <property type="match status" value="1"/>
</dbReference>
<dbReference type="SUPFAM" id="SSF53448">
    <property type="entry name" value="Nucleotide-diphospho-sugar transferases"/>
    <property type="match status" value="1"/>
</dbReference>
<dbReference type="PANTHER" id="PTHR43179">
    <property type="entry name" value="RHAMNOSYLTRANSFERASE WBBL"/>
    <property type="match status" value="1"/>
</dbReference>
<name>A0A229SF97_9PSEU</name>
<comment type="caution">
    <text evidence="6">The sequence shown here is derived from an EMBL/GenBank/DDBJ whole genome shotgun (WGS) entry which is preliminary data.</text>
</comment>
<evidence type="ECO:0000256" key="2">
    <source>
        <dbReference type="ARBA" id="ARBA00006739"/>
    </source>
</evidence>
<keyword evidence="4 6" id="KW-0808">Transferase</keyword>
<evidence type="ECO:0000313" key="7">
    <source>
        <dbReference type="Proteomes" id="UP000215223"/>
    </source>
</evidence>
<keyword evidence="3" id="KW-0328">Glycosyltransferase</keyword>
<dbReference type="InterPro" id="IPR027791">
    <property type="entry name" value="Galactosyl_T_C"/>
</dbReference>
<feature type="domain" description="Galactosyltransferase C-terminal" evidence="5">
    <location>
        <begin position="167"/>
        <end position="220"/>
    </location>
</feature>
<dbReference type="Pfam" id="PF02709">
    <property type="entry name" value="Glyco_transf_7C"/>
    <property type="match status" value="1"/>
</dbReference>
<dbReference type="Proteomes" id="UP000215223">
    <property type="component" value="Unassembled WGS sequence"/>
</dbReference>